<gene>
    <name evidence="1" type="ORF">GCM10011396_26870</name>
</gene>
<reference evidence="1" key="1">
    <citation type="journal article" date="2014" name="Int. J. Syst. Evol. Microbiol.">
        <title>Complete genome sequence of Corynebacterium casei LMG S-19264T (=DSM 44701T), isolated from a smear-ripened cheese.</title>
        <authorList>
            <consortium name="US DOE Joint Genome Institute (JGI-PGF)"/>
            <person name="Walter F."/>
            <person name="Albersmeier A."/>
            <person name="Kalinowski J."/>
            <person name="Ruckert C."/>
        </authorList>
    </citation>
    <scope>NUCLEOTIDE SEQUENCE</scope>
    <source>
        <strain evidence="1">CGMCC 1.10998</strain>
    </source>
</reference>
<dbReference type="EMBL" id="BMED01000002">
    <property type="protein sequence ID" value="GGC78293.1"/>
    <property type="molecule type" value="Genomic_DNA"/>
</dbReference>
<sequence>MKDPETSLKEAPTQIRMQAWKDLLPSSKTPLCQQKSDMESAFHGFWLNAMSLQSMVMASVVLTRADCDKFTEKFCSQSFFLRCMDSPAHAGPPPVLAEKI</sequence>
<accession>A0A916UM05</accession>
<protein>
    <submittedName>
        <fullName evidence="1">Uncharacterized protein</fullName>
    </submittedName>
</protein>
<dbReference type="AlphaFoldDB" id="A0A916UM05"/>
<reference evidence="1" key="2">
    <citation type="submission" date="2020-09" db="EMBL/GenBank/DDBJ databases">
        <authorList>
            <person name="Sun Q."/>
            <person name="Zhou Y."/>
        </authorList>
    </citation>
    <scope>NUCLEOTIDE SEQUENCE</scope>
    <source>
        <strain evidence="1">CGMCC 1.10998</strain>
    </source>
</reference>
<proteinExistence type="predicted"/>
<comment type="caution">
    <text evidence="1">The sequence shown here is derived from an EMBL/GenBank/DDBJ whole genome shotgun (WGS) entry which is preliminary data.</text>
</comment>
<evidence type="ECO:0000313" key="1">
    <source>
        <dbReference type="EMBL" id="GGC78293.1"/>
    </source>
</evidence>
<name>A0A916UM05_9BURK</name>
<dbReference type="Proteomes" id="UP000637423">
    <property type="component" value="Unassembled WGS sequence"/>
</dbReference>
<dbReference type="RefSeq" id="WP_188566520.1">
    <property type="nucleotide sequence ID" value="NZ_BMED01000002.1"/>
</dbReference>
<keyword evidence="2" id="KW-1185">Reference proteome</keyword>
<organism evidence="1 2">
    <name type="scientific">Undibacterium terreum</name>
    <dbReference type="NCBI Taxonomy" id="1224302"/>
    <lineage>
        <taxon>Bacteria</taxon>
        <taxon>Pseudomonadati</taxon>
        <taxon>Pseudomonadota</taxon>
        <taxon>Betaproteobacteria</taxon>
        <taxon>Burkholderiales</taxon>
        <taxon>Oxalobacteraceae</taxon>
        <taxon>Undibacterium</taxon>
    </lineage>
</organism>
<evidence type="ECO:0000313" key="2">
    <source>
        <dbReference type="Proteomes" id="UP000637423"/>
    </source>
</evidence>